<comment type="caution">
    <text evidence="1">The sequence shown here is derived from an EMBL/GenBank/DDBJ whole genome shotgun (WGS) entry which is preliminary data.</text>
</comment>
<organism evidence="1 2">
    <name type="scientific">Sorangium cellulosum</name>
    <name type="common">Polyangium cellulosum</name>
    <dbReference type="NCBI Taxonomy" id="56"/>
    <lineage>
        <taxon>Bacteria</taxon>
        <taxon>Pseudomonadati</taxon>
        <taxon>Myxococcota</taxon>
        <taxon>Polyangia</taxon>
        <taxon>Polyangiales</taxon>
        <taxon>Polyangiaceae</taxon>
        <taxon>Sorangium</taxon>
    </lineage>
</organism>
<sequence length="176" mass="19138">MALDNPIPSDSYAAVMIEPPIVSGCGPVSPVPALRRTNMTFVRACSPDIDFFSTDFLHCYPPQPNGECWDSYRIRREFSLYDDTRTCSPCSCSEPSGDKCRVETKLYYQAGCSEELGSVPISGLDEPLCADTIHGQIGAIRAAFVKDEPTCTPSTDSKVVSGELTPGDTHVLCCNR</sequence>
<dbReference type="Proteomes" id="UP000075420">
    <property type="component" value="Unassembled WGS sequence"/>
</dbReference>
<reference evidence="1 2" key="1">
    <citation type="submission" date="2014-02" db="EMBL/GenBank/DDBJ databases">
        <title>The small core and large imbalanced accessory genome model reveals a collaborative survival strategy of Sorangium cellulosum strains in nature.</title>
        <authorList>
            <person name="Han K."/>
            <person name="Peng R."/>
            <person name="Blom J."/>
            <person name="Li Y.-Z."/>
        </authorList>
    </citation>
    <scope>NUCLEOTIDE SEQUENCE [LARGE SCALE GENOMIC DNA]</scope>
    <source>
        <strain evidence="1 2">So0157-25</strain>
    </source>
</reference>
<accession>A0A150PQZ7</accession>
<name>A0A150PQZ7_SORCE</name>
<protein>
    <submittedName>
        <fullName evidence="1">Uncharacterized protein</fullName>
    </submittedName>
</protein>
<dbReference type="AlphaFoldDB" id="A0A150PQZ7"/>
<dbReference type="EMBL" id="JELY01000774">
    <property type="protein sequence ID" value="KYF58181.1"/>
    <property type="molecule type" value="Genomic_DNA"/>
</dbReference>
<gene>
    <name evidence="1" type="ORF">BE08_10760</name>
</gene>
<evidence type="ECO:0000313" key="1">
    <source>
        <dbReference type="EMBL" id="KYF58181.1"/>
    </source>
</evidence>
<proteinExistence type="predicted"/>
<evidence type="ECO:0000313" key="2">
    <source>
        <dbReference type="Proteomes" id="UP000075420"/>
    </source>
</evidence>